<evidence type="ECO:0000313" key="3">
    <source>
        <dbReference type="Proteomes" id="UP001197378"/>
    </source>
</evidence>
<dbReference type="GO" id="GO:0016491">
    <property type="term" value="F:oxidoreductase activity"/>
    <property type="evidence" value="ECO:0007669"/>
    <property type="project" value="InterPro"/>
</dbReference>
<dbReference type="InterPro" id="IPR000866">
    <property type="entry name" value="AhpC/TSA"/>
</dbReference>
<dbReference type="EMBL" id="JAAXYO010000039">
    <property type="protein sequence ID" value="MBU2787443.1"/>
    <property type="molecule type" value="Genomic_DNA"/>
</dbReference>
<dbReference type="SUPFAM" id="SSF52833">
    <property type="entry name" value="Thioredoxin-like"/>
    <property type="match status" value="1"/>
</dbReference>
<comment type="caution">
    <text evidence="2">The sequence shown here is derived from an EMBL/GenBank/DDBJ whole genome shotgun (WGS) entry which is preliminary data.</text>
</comment>
<proteinExistence type="predicted"/>
<dbReference type="GO" id="GO:0016209">
    <property type="term" value="F:antioxidant activity"/>
    <property type="evidence" value="ECO:0007669"/>
    <property type="project" value="InterPro"/>
</dbReference>
<dbReference type="InterPro" id="IPR036249">
    <property type="entry name" value="Thioredoxin-like_sf"/>
</dbReference>
<reference evidence="2" key="1">
    <citation type="journal article" date="2021" name="ISME J.">
        <title>Genomic evolution of the class Acidithiobacillia: deep-branching Proteobacteria living in extreme acidic conditions.</title>
        <authorList>
            <person name="Moya-Beltran A."/>
            <person name="Beard S."/>
            <person name="Rojas-Villalobos C."/>
            <person name="Issotta F."/>
            <person name="Gallardo Y."/>
            <person name="Ulloa R."/>
            <person name="Giaveno A."/>
            <person name="Degli Esposti M."/>
            <person name="Johnson D.B."/>
            <person name="Quatrini R."/>
        </authorList>
    </citation>
    <scope>NUCLEOTIDE SEQUENCE</scope>
    <source>
        <strain evidence="2">VAN18-1</strain>
    </source>
</reference>
<dbReference type="Pfam" id="PF00578">
    <property type="entry name" value="AhpC-TSA"/>
    <property type="match status" value="1"/>
</dbReference>
<evidence type="ECO:0000259" key="1">
    <source>
        <dbReference type="PROSITE" id="PS51352"/>
    </source>
</evidence>
<dbReference type="PROSITE" id="PS51352">
    <property type="entry name" value="THIOREDOXIN_2"/>
    <property type="match status" value="1"/>
</dbReference>
<sequence length="188" mass="20166">MAMTGFDLPLGTPLPDFTLPFGGKEGGWSTAQAAGKPLLVLFICNHCPYVIHIAQKLAELAKGWQRAGLAVVAINSNDPETYPDDAPEKMPAEAARAGYDFPYLFDADQSVAKAFHAACTPDIFLFDGVGKLFYHGQFDAARPKNDEPVTGKDLDAAVRAVLAGEDAPSKVQPCMGCSIKWRPGNEPQ</sequence>
<accession>A0AAE3CJ34</accession>
<dbReference type="CDD" id="cd02969">
    <property type="entry name" value="PRX_like1"/>
    <property type="match status" value="1"/>
</dbReference>
<dbReference type="InterPro" id="IPR047262">
    <property type="entry name" value="PRX-like1"/>
</dbReference>
<keyword evidence="3" id="KW-1185">Reference proteome</keyword>
<dbReference type="AlphaFoldDB" id="A0AAE3CJ34"/>
<name>A0AAE3CJ34_9PROT</name>
<organism evidence="2 3">
    <name type="scientific">Igneacidithiobacillus copahuensis</name>
    <dbReference type="NCBI Taxonomy" id="2724909"/>
    <lineage>
        <taxon>Bacteria</taxon>
        <taxon>Pseudomonadati</taxon>
        <taxon>Pseudomonadota</taxon>
        <taxon>Acidithiobacillia</taxon>
        <taxon>Acidithiobacillales</taxon>
        <taxon>Acidithiobacillaceae</taxon>
        <taxon>Igneacidithiobacillus</taxon>
    </lineage>
</organism>
<dbReference type="InterPro" id="IPR013766">
    <property type="entry name" value="Thioredoxin_domain"/>
</dbReference>
<dbReference type="PANTHER" id="PTHR43640:SF1">
    <property type="entry name" value="THIOREDOXIN-DEPENDENT PEROXIREDOXIN"/>
    <property type="match status" value="1"/>
</dbReference>
<evidence type="ECO:0000313" key="2">
    <source>
        <dbReference type="EMBL" id="MBU2787443.1"/>
    </source>
</evidence>
<feature type="domain" description="Thioredoxin" evidence="1">
    <location>
        <begin position="8"/>
        <end position="163"/>
    </location>
</feature>
<dbReference type="RefSeq" id="WP_215872010.1">
    <property type="nucleotide sequence ID" value="NZ_JAAXYO010000039.1"/>
</dbReference>
<protein>
    <submittedName>
        <fullName evidence="2">Thioredoxin family protein</fullName>
    </submittedName>
</protein>
<dbReference type="PANTHER" id="PTHR43640">
    <property type="entry name" value="OS07G0260300 PROTEIN"/>
    <property type="match status" value="1"/>
</dbReference>
<dbReference type="Proteomes" id="UP001197378">
    <property type="component" value="Unassembled WGS sequence"/>
</dbReference>
<dbReference type="Gene3D" id="3.40.30.10">
    <property type="entry name" value="Glutaredoxin"/>
    <property type="match status" value="1"/>
</dbReference>
<gene>
    <name evidence="2" type="ORF">HFQ13_04315</name>
</gene>